<gene>
    <name evidence="2" type="ORF">MBM_07387</name>
</gene>
<protein>
    <submittedName>
        <fullName evidence="2">Uncharacterized protein</fullName>
    </submittedName>
</protein>
<dbReference type="GeneID" id="18763322"/>
<feature type="compositionally biased region" description="Basic and acidic residues" evidence="1">
    <location>
        <begin position="1"/>
        <end position="12"/>
    </location>
</feature>
<dbReference type="KEGG" id="mbe:MBM_07387"/>
<evidence type="ECO:0000256" key="1">
    <source>
        <dbReference type="SAM" id="MobiDB-lite"/>
    </source>
</evidence>
<dbReference type="EMBL" id="JH921445">
    <property type="protein sequence ID" value="EKD14666.1"/>
    <property type="molecule type" value="Genomic_DNA"/>
</dbReference>
<dbReference type="AlphaFoldDB" id="K1WP20"/>
<reference evidence="2 3" key="1">
    <citation type="journal article" date="2012" name="BMC Genomics">
        <title>Sequencing the genome of Marssonina brunnea reveals fungus-poplar co-evolution.</title>
        <authorList>
            <person name="Zhu S."/>
            <person name="Cao Y.-Z."/>
            <person name="Jiang C."/>
            <person name="Tan B.-Y."/>
            <person name="Wang Z."/>
            <person name="Feng S."/>
            <person name="Zhang L."/>
            <person name="Su X.-H."/>
            <person name="Brejova B."/>
            <person name="Vinar T."/>
            <person name="Xu M."/>
            <person name="Wang M.-X."/>
            <person name="Zhang S.-G."/>
            <person name="Huang M.-R."/>
            <person name="Wu R."/>
            <person name="Zhou Y."/>
        </authorList>
    </citation>
    <scope>NUCLEOTIDE SEQUENCE [LARGE SCALE GENOMIC DNA]</scope>
    <source>
        <strain evidence="2 3">MB_m1</strain>
    </source>
</reference>
<name>K1WP20_MARBU</name>
<dbReference type="InParanoid" id="K1WP20"/>
<evidence type="ECO:0000313" key="3">
    <source>
        <dbReference type="Proteomes" id="UP000006753"/>
    </source>
</evidence>
<sequence length="87" mass="9732">MSAAEINHRRNNAESAAATDFSRHQREAVDSKLYYMRDVTSPAEFEALVDEELRRANATPSISGAEKTLCRFAGKLKAKLRFTRLSG</sequence>
<dbReference type="HOGENOM" id="CLU_2483816_0_0_1"/>
<dbReference type="OrthoDB" id="3526257at2759"/>
<feature type="region of interest" description="Disordered" evidence="1">
    <location>
        <begin position="1"/>
        <end position="25"/>
    </location>
</feature>
<accession>K1WP20</accession>
<proteinExistence type="predicted"/>
<keyword evidence="3" id="KW-1185">Reference proteome</keyword>
<dbReference type="Proteomes" id="UP000006753">
    <property type="component" value="Unassembled WGS sequence"/>
</dbReference>
<dbReference type="RefSeq" id="XP_007295276.1">
    <property type="nucleotide sequence ID" value="XM_007295214.1"/>
</dbReference>
<evidence type="ECO:0000313" key="2">
    <source>
        <dbReference type="EMBL" id="EKD14666.1"/>
    </source>
</evidence>
<organism evidence="2 3">
    <name type="scientific">Marssonina brunnea f. sp. multigermtubi (strain MB_m1)</name>
    <name type="common">Marssonina leaf spot fungus</name>
    <dbReference type="NCBI Taxonomy" id="1072389"/>
    <lineage>
        <taxon>Eukaryota</taxon>
        <taxon>Fungi</taxon>
        <taxon>Dikarya</taxon>
        <taxon>Ascomycota</taxon>
        <taxon>Pezizomycotina</taxon>
        <taxon>Leotiomycetes</taxon>
        <taxon>Helotiales</taxon>
        <taxon>Drepanopezizaceae</taxon>
        <taxon>Drepanopeziza</taxon>
    </lineage>
</organism>